<feature type="transmembrane region" description="Helical" evidence="2">
    <location>
        <begin position="267"/>
        <end position="291"/>
    </location>
</feature>
<keyword evidence="2" id="KW-0472">Membrane</keyword>
<dbReference type="AlphaFoldDB" id="A0A0A0JQZ2"/>
<feature type="transmembrane region" description="Helical" evidence="2">
    <location>
        <begin position="38"/>
        <end position="59"/>
    </location>
</feature>
<organism evidence="3 4">
    <name type="scientific">Knoellia subterranea KCTC 19937</name>
    <dbReference type="NCBI Taxonomy" id="1385521"/>
    <lineage>
        <taxon>Bacteria</taxon>
        <taxon>Bacillati</taxon>
        <taxon>Actinomycetota</taxon>
        <taxon>Actinomycetes</taxon>
        <taxon>Micrococcales</taxon>
        <taxon>Intrasporangiaceae</taxon>
        <taxon>Knoellia</taxon>
    </lineage>
</organism>
<dbReference type="EMBL" id="AVPK01000004">
    <property type="protein sequence ID" value="KGN37981.1"/>
    <property type="molecule type" value="Genomic_DNA"/>
</dbReference>
<comment type="caution">
    <text evidence="3">The sequence shown here is derived from an EMBL/GenBank/DDBJ whole genome shotgun (WGS) entry which is preliminary data.</text>
</comment>
<gene>
    <name evidence="3" type="ORF">N803_13035</name>
</gene>
<evidence type="ECO:0000256" key="2">
    <source>
        <dbReference type="SAM" id="Phobius"/>
    </source>
</evidence>
<evidence type="ECO:0000313" key="3">
    <source>
        <dbReference type="EMBL" id="KGN37981.1"/>
    </source>
</evidence>
<keyword evidence="2" id="KW-0812">Transmembrane</keyword>
<keyword evidence="4" id="KW-1185">Reference proteome</keyword>
<accession>A0A0A0JQZ2</accession>
<dbReference type="STRING" id="1385521.N803_13035"/>
<feature type="transmembrane region" description="Helical" evidence="2">
    <location>
        <begin position="109"/>
        <end position="134"/>
    </location>
</feature>
<reference evidence="3 4" key="1">
    <citation type="submission" date="2013-08" db="EMBL/GenBank/DDBJ databases">
        <title>The genome sequence of Knoellia subterranea.</title>
        <authorList>
            <person name="Zhu W."/>
            <person name="Wang G."/>
        </authorList>
    </citation>
    <scope>NUCLEOTIDE SEQUENCE [LARGE SCALE GENOMIC DNA]</scope>
    <source>
        <strain evidence="3 4">KCTC 19937</strain>
    </source>
</reference>
<evidence type="ECO:0000313" key="4">
    <source>
        <dbReference type="Proteomes" id="UP000030011"/>
    </source>
</evidence>
<dbReference type="eggNOG" id="ENOG50336S8">
    <property type="taxonomic scope" value="Bacteria"/>
</dbReference>
<feature type="region of interest" description="Disordered" evidence="1">
    <location>
        <begin position="1"/>
        <end position="31"/>
    </location>
</feature>
<sequence>MCQLPLPPDSRGMTQLVQTRPGHTPTSRSRRGPGRLRLVLATIAVLATLPYVAIKILWLTGSTIGLKDPDALAGSAMEVANAITLLMELTAAALAVALVLEVGKRIPAWLVQIPMFVGTGLLGGILVLLPVEAIRSAVTTPSAKQTAMTEFDPIAGWVYAMVYGGFAVLGVALLTIFALHSWERWIRPGGWTTRLSTWAPVPTRTRVLTMAHAIGLVAICVAELVVATRLELFGSHSIVAVLLSVVAGAGLIALATRTPGSLRGSSALVVTYVGAAAVAAWGLFFFIVMSLPNPLRGDDPIPTTLAILEFLRGLSGFITVIVASRLRKVRSVPGRRMGNLSARPAKGPQTEGHGTATAE</sequence>
<keyword evidence="2" id="KW-1133">Transmembrane helix</keyword>
<proteinExistence type="predicted"/>
<feature type="transmembrane region" description="Helical" evidence="2">
    <location>
        <begin position="154"/>
        <end position="179"/>
    </location>
</feature>
<protein>
    <submittedName>
        <fullName evidence="3">Uncharacterized protein</fullName>
    </submittedName>
</protein>
<feature type="region of interest" description="Disordered" evidence="1">
    <location>
        <begin position="337"/>
        <end position="359"/>
    </location>
</feature>
<feature type="transmembrane region" description="Helical" evidence="2">
    <location>
        <begin position="207"/>
        <end position="227"/>
    </location>
</feature>
<name>A0A0A0JQZ2_9MICO</name>
<feature type="transmembrane region" description="Helical" evidence="2">
    <location>
        <begin position="303"/>
        <end position="326"/>
    </location>
</feature>
<feature type="transmembrane region" description="Helical" evidence="2">
    <location>
        <begin position="79"/>
        <end position="100"/>
    </location>
</feature>
<dbReference type="Proteomes" id="UP000030011">
    <property type="component" value="Unassembled WGS sequence"/>
</dbReference>
<evidence type="ECO:0000256" key="1">
    <source>
        <dbReference type="SAM" id="MobiDB-lite"/>
    </source>
</evidence>
<feature type="transmembrane region" description="Helical" evidence="2">
    <location>
        <begin position="233"/>
        <end position="255"/>
    </location>
</feature>